<dbReference type="PANTHER" id="PTHR23509:SF6">
    <property type="entry name" value="PHOSPHOLIPASE C1020.13C-RELATED"/>
    <property type="match status" value="1"/>
</dbReference>
<feature type="region of interest" description="Disordered" evidence="1">
    <location>
        <begin position="46"/>
        <end position="66"/>
    </location>
</feature>
<accession>A0A420SHM6</accession>
<evidence type="ECO:0000313" key="2">
    <source>
        <dbReference type="EMBL" id="RKL28744.1"/>
    </source>
</evidence>
<comment type="caution">
    <text evidence="2">The sequence shown here is derived from an EMBL/GenBank/DDBJ whole genome shotgun (WGS) entry which is preliminary data.</text>
</comment>
<dbReference type="AlphaFoldDB" id="A0A420SHM6"/>
<gene>
    <name evidence="2" type="ORF">BFJ72_g12370</name>
</gene>
<dbReference type="GO" id="GO:0004620">
    <property type="term" value="F:phospholipase activity"/>
    <property type="evidence" value="ECO:0007669"/>
    <property type="project" value="TreeGrafter"/>
</dbReference>
<name>A0A420SHM6_GIBIN</name>
<dbReference type="EMBL" id="MRDB01000062">
    <property type="protein sequence ID" value="RKL28744.1"/>
    <property type="molecule type" value="Genomic_DNA"/>
</dbReference>
<dbReference type="InterPro" id="IPR058055">
    <property type="entry name" value="PA-PLA1"/>
</dbReference>
<dbReference type="GO" id="GO:0005737">
    <property type="term" value="C:cytoplasm"/>
    <property type="evidence" value="ECO:0007669"/>
    <property type="project" value="TreeGrafter"/>
</dbReference>
<sequence>MTDDNHTYSAKCRLAPISRVQREDEVPPVEAQFFYSSVIPIDDPLSTSSTVGAESKTNKGQVRPFSRGDNNALEKAWLSLMSEPSRLAHQDALKNLDRTPQFDTEVLASLIQLIATNHWERHRKGYQPQDVTAPASDVLPTTPVPACCCELALDVSQELERAFCALVRRRNPALNVDQVTQQVVFVLDRLKKQANDEFEAQPVSNSTSSSHPGTASTSTTNHPVTRIPKTTTTETRSSKRRSTIGEMRARTNSLSISQPPGLRTPVGSPGLTRPPVVDDGISGRPFVRVGSPETQSEPGSLLLIGLGGPDRDTSRNPDYPQVVSEQEETVTIANQGAQAVPEESQTKVAEVAVGISRLHMVTLPVLQMKPIYWSPINDVAVVSRATWFYRLYFQGR</sequence>
<feature type="region of interest" description="Disordered" evidence="1">
    <location>
        <begin position="198"/>
        <end position="282"/>
    </location>
</feature>
<feature type="compositionally biased region" description="Polar residues" evidence="1">
    <location>
        <begin position="202"/>
        <end position="223"/>
    </location>
</feature>
<evidence type="ECO:0000256" key="1">
    <source>
        <dbReference type="SAM" id="MobiDB-lite"/>
    </source>
</evidence>
<dbReference type="PANTHER" id="PTHR23509">
    <property type="entry name" value="PA-PL1 PHOSPHOLIPASE FAMILY"/>
    <property type="match status" value="1"/>
</dbReference>
<reference evidence="2 3" key="1">
    <citation type="journal article" date="2018" name="Sci. Rep.">
        <title>Characterisation of pathogen-specific regions and novel effector candidates in Fusarium oxysporum f. sp. cepae.</title>
        <authorList>
            <person name="Armitage A.D."/>
            <person name="Taylor A."/>
            <person name="Sobczyk M.K."/>
            <person name="Baxter L."/>
            <person name="Greenfield B.P."/>
            <person name="Bates H.J."/>
            <person name="Wilson F."/>
            <person name="Jackson A.C."/>
            <person name="Ott S."/>
            <person name="Harrison R.J."/>
            <person name="Clarkson J.P."/>
        </authorList>
    </citation>
    <scope>NUCLEOTIDE SEQUENCE [LARGE SCALE GENOMIC DNA]</scope>
    <source>
        <strain evidence="2 3">Fp_A8</strain>
    </source>
</reference>
<proteinExistence type="predicted"/>
<dbReference type="Proteomes" id="UP000283569">
    <property type="component" value="Unassembled WGS sequence"/>
</dbReference>
<evidence type="ECO:0000313" key="3">
    <source>
        <dbReference type="Proteomes" id="UP000283569"/>
    </source>
</evidence>
<organism evidence="2 3">
    <name type="scientific">Gibberella intermedia</name>
    <name type="common">Bulb rot disease fungus</name>
    <name type="synonym">Fusarium proliferatum</name>
    <dbReference type="NCBI Taxonomy" id="948311"/>
    <lineage>
        <taxon>Eukaryota</taxon>
        <taxon>Fungi</taxon>
        <taxon>Dikarya</taxon>
        <taxon>Ascomycota</taxon>
        <taxon>Pezizomycotina</taxon>
        <taxon>Sordariomycetes</taxon>
        <taxon>Hypocreomycetidae</taxon>
        <taxon>Hypocreales</taxon>
        <taxon>Nectriaceae</taxon>
        <taxon>Fusarium</taxon>
        <taxon>Fusarium fujikuroi species complex</taxon>
    </lineage>
</organism>
<protein>
    <submittedName>
        <fullName evidence="2">Uncharacterized protein</fullName>
    </submittedName>
</protein>